<dbReference type="AlphaFoldDB" id="I7GN65"/>
<dbReference type="EMBL" id="AB173985">
    <property type="protein sequence ID" value="BAE91047.1"/>
    <property type="molecule type" value="mRNA"/>
</dbReference>
<reference evidence="1" key="1">
    <citation type="journal article" date="2007" name="PLoS Biol.">
        <title>Rate of evolution in brain-expressed genes in humans and other primates.</title>
        <authorList>
            <person name="Wang H.-Y."/>
            <person name="Chien H.-C."/>
            <person name="Osada N."/>
            <person name="Hashimoto K."/>
            <person name="Sugano S."/>
            <person name="Gojobori T."/>
            <person name="Chou C.-K."/>
            <person name="Tsai S.-F."/>
            <person name="Wu C.-I."/>
            <person name="Shen C.-K.J."/>
        </authorList>
    </citation>
    <scope>NUCLEOTIDE SEQUENCE</scope>
</reference>
<protein>
    <submittedName>
        <fullName evidence="1">Macaca fascicularis brain cDNA, clone: QmoA-11549</fullName>
    </submittedName>
</protein>
<organism evidence="1">
    <name type="scientific">Macaca fascicularis</name>
    <name type="common">Crab-eating macaque</name>
    <name type="synonym">Cynomolgus monkey</name>
    <dbReference type="NCBI Taxonomy" id="9541"/>
    <lineage>
        <taxon>Eukaryota</taxon>
        <taxon>Metazoa</taxon>
        <taxon>Chordata</taxon>
        <taxon>Craniata</taxon>
        <taxon>Vertebrata</taxon>
        <taxon>Euteleostomi</taxon>
        <taxon>Mammalia</taxon>
        <taxon>Eutheria</taxon>
        <taxon>Euarchontoglires</taxon>
        <taxon>Primates</taxon>
        <taxon>Haplorrhini</taxon>
        <taxon>Catarrhini</taxon>
        <taxon>Cercopithecidae</taxon>
        <taxon>Cercopithecinae</taxon>
        <taxon>Macaca</taxon>
    </lineage>
</organism>
<evidence type="ECO:0000313" key="1">
    <source>
        <dbReference type="EMBL" id="BAE91047.1"/>
    </source>
</evidence>
<sequence length="46" mass="5626">MPWNMVACYEGRKIFYCWCFSFLIPENHSGAILIQLYYFWSHQFAL</sequence>
<proteinExistence type="evidence at transcript level"/>
<name>I7GN65_MACFA</name>
<accession>I7GN65</accession>